<sequence>MNQRNLPTICLFILTGIVLCVALQQGKTIFAPVLSALLLGVILTPLSDFWDRLRFPPALSAALSVLLALLIILTLLLLLEPYVTDVINRAPLIWEELRSTVEELRRTLRGVEKIAEDVAAAIETDAGAGGSADGDAVALPSITEALFFAPQFAAQCLIFAGTLYFFLMVKNDLYAWVSAASFKLGEGDLRMAGQQVSRYVLTISAINLGLGVIVMIVMELLGMPSPVLWGLLAFALNFLLYLGPMAMISMLTVTGIVVFDGPTSFMPALIYFVLNATEAQFVTPMMVGRSLSVNPLTVFLSLVFWMWLWGPIGGIIAIPLLIWCITILKCLPSAPLAEEQAEASQA</sequence>
<dbReference type="RefSeq" id="WP_327795311.1">
    <property type="nucleotide sequence ID" value="NZ_JADQAZ010000003.1"/>
</dbReference>
<keyword evidence="4 6" id="KW-1133">Transmembrane helix</keyword>
<proteinExistence type="inferred from homology"/>
<evidence type="ECO:0000313" key="8">
    <source>
        <dbReference type="Proteomes" id="UP001315686"/>
    </source>
</evidence>
<comment type="similarity">
    <text evidence="2">Belongs to the autoinducer-2 exporter (AI-2E) (TC 2.A.86) family.</text>
</comment>
<dbReference type="PANTHER" id="PTHR21716">
    <property type="entry name" value="TRANSMEMBRANE PROTEIN"/>
    <property type="match status" value="1"/>
</dbReference>
<feature type="transmembrane region" description="Helical" evidence="6">
    <location>
        <begin position="238"/>
        <end position="259"/>
    </location>
</feature>
<keyword evidence="3 6" id="KW-0812">Transmembrane</keyword>
<dbReference type="InterPro" id="IPR002549">
    <property type="entry name" value="AI-2E-like"/>
</dbReference>
<evidence type="ECO:0000256" key="6">
    <source>
        <dbReference type="SAM" id="Phobius"/>
    </source>
</evidence>
<feature type="transmembrane region" description="Helical" evidence="6">
    <location>
        <begin position="6"/>
        <end position="22"/>
    </location>
</feature>
<keyword evidence="5 6" id="KW-0472">Membrane</keyword>
<dbReference type="Proteomes" id="UP001315686">
    <property type="component" value="Unassembled WGS sequence"/>
</dbReference>
<feature type="transmembrane region" description="Helical" evidence="6">
    <location>
        <begin position="199"/>
        <end position="218"/>
    </location>
</feature>
<evidence type="ECO:0000313" key="7">
    <source>
        <dbReference type="EMBL" id="MBT0959104.1"/>
    </source>
</evidence>
<comment type="subcellular location">
    <subcellularLocation>
        <location evidence="1">Membrane</location>
        <topology evidence="1">Multi-pass membrane protein</topology>
    </subcellularLocation>
</comment>
<dbReference type="AlphaFoldDB" id="A0AAP2CRD2"/>
<dbReference type="GO" id="GO:0016020">
    <property type="term" value="C:membrane"/>
    <property type="evidence" value="ECO:0007669"/>
    <property type="project" value="UniProtKB-SubCell"/>
</dbReference>
<feature type="transmembrane region" description="Helical" evidence="6">
    <location>
        <begin position="307"/>
        <end position="328"/>
    </location>
</feature>
<feature type="transmembrane region" description="Helical" evidence="6">
    <location>
        <begin position="268"/>
        <end position="287"/>
    </location>
</feature>
<comment type="caution">
    <text evidence="7">The sequence shown here is derived from an EMBL/GenBank/DDBJ whole genome shotgun (WGS) entry which is preliminary data.</text>
</comment>
<reference evidence="7 8" key="1">
    <citation type="journal article" date="2021" name="Arch. Microbiol.">
        <title>Harenicola maris gen. nov., sp. nov. isolated from the Sea of Japan shallow sediments.</title>
        <authorList>
            <person name="Romanenko L.A."/>
            <person name="Kurilenko V.V."/>
            <person name="Chernysheva N.Y."/>
            <person name="Tekutyeva L.A."/>
            <person name="Velansky P.V."/>
            <person name="Svetashev V.I."/>
            <person name="Isaeva M.P."/>
        </authorList>
    </citation>
    <scope>NUCLEOTIDE SEQUENCE [LARGE SCALE GENOMIC DNA]</scope>
    <source>
        <strain evidence="7 8">KMM 3653</strain>
    </source>
</reference>
<feature type="transmembrane region" description="Helical" evidence="6">
    <location>
        <begin position="58"/>
        <end position="79"/>
    </location>
</feature>
<dbReference type="PANTHER" id="PTHR21716:SF16">
    <property type="entry name" value="BLL1467 PROTEIN"/>
    <property type="match status" value="1"/>
</dbReference>
<name>A0AAP2CRD2_9RHOB</name>
<evidence type="ECO:0000256" key="5">
    <source>
        <dbReference type="ARBA" id="ARBA00023136"/>
    </source>
</evidence>
<evidence type="ECO:0000256" key="3">
    <source>
        <dbReference type="ARBA" id="ARBA00022692"/>
    </source>
</evidence>
<keyword evidence="8" id="KW-1185">Reference proteome</keyword>
<dbReference type="GO" id="GO:0055085">
    <property type="term" value="P:transmembrane transport"/>
    <property type="evidence" value="ECO:0007669"/>
    <property type="project" value="TreeGrafter"/>
</dbReference>
<dbReference type="EMBL" id="JADQAZ010000003">
    <property type="protein sequence ID" value="MBT0959104.1"/>
    <property type="molecule type" value="Genomic_DNA"/>
</dbReference>
<evidence type="ECO:0000256" key="1">
    <source>
        <dbReference type="ARBA" id="ARBA00004141"/>
    </source>
</evidence>
<dbReference type="Pfam" id="PF01594">
    <property type="entry name" value="AI-2E_transport"/>
    <property type="match status" value="1"/>
</dbReference>
<gene>
    <name evidence="7" type="ORF">IV417_17085</name>
</gene>
<feature type="transmembrane region" description="Helical" evidence="6">
    <location>
        <begin position="29"/>
        <end position="46"/>
    </location>
</feature>
<accession>A0AAP2CRD2</accession>
<organism evidence="7 8">
    <name type="scientific">Harenicola maris</name>
    <dbReference type="NCBI Taxonomy" id="2841044"/>
    <lineage>
        <taxon>Bacteria</taxon>
        <taxon>Pseudomonadati</taxon>
        <taxon>Pseudomonadota</taxon>
        <taxon>Alphaproteobacteria</taxon>
        <taxon>Rhodobacterales</taxon>
        <taxon>Paracoccaceae</taxon>
        <taxon>Harenicola</taxon>
    </lineage>
</organism>
<evidence type="ECO:0000256" key="2">
    <source>
        <dbReference type="ARBA" id="ARBA00009773"/>
    </source>
</evidence>
<protein>
    <submittedName>
        <fullName evidence="7">AI-2E family transporter</fullName>
    </submittedName>
</protein>
<evidence type="ECO:0000256" key="4">
    <source>
        <dbReference type="ARBA" id="ARBA00022989"/>
    </source>
</evidence>